<evidence type="ECO:0000313" key="3">
    <source>
        <dbReference type="Proteomes" id="UP000028721"/>
    </source>
</evidence>
<name>A0ABR4UC72_9GAMM</name>
<gene>
    <name evidence="2" type="ORF">CR62_16735</name>
</gene>
<dbReference type="EMBL" id="JGVP01000004">
    <property type="protein sequence ID" value="KFB89630.1"/>
    <property type="molecule type" value="Genomic_DNA"/>
</dbReference>
<comment type="caution">
    <text evidence="2">The sequence shown here is derived from an EMBL/GenBank/DDBJ whole genome shotgun (WGS) entry which is preliminary data.</text>
</comment>
<proteinExistence type="predicted"/>
<sequence length="311" mass="35531">MIALLLIPILVSGYIIVTADLFHYYKLHRYDGQLLYLKVATYGAFCVIAAAASAAVIKFSFPDLHLITDVAGSFQVTKKKDTDRIYAWLIMLSVGAILISIAWISFVFIKNLIKGFMYEKECHYSIMHAMKLRVLRKTVNHGTFDAMLLDAMEETPKRPVLISLSSRKVYVGIVNGLDEPTESEKPNQYISLFPIMSGYRDNSTLSIEFTNNYPSEFKTRSAPSTRTMKKKQINDMDLIISSEEISSISWFDFDLFIETNGSAVKKPEKQIRLGLPKYKKKPREGLGGLVFRFYLKLLIHCYFHCQFTPLI</sequence>
<feature type="transmembrane region" description="Helical" evidence="1">
    <location>
        <begin position="85"/>
        <end position="109"/>
    </location>
</feature>
<feature type="transmembrane region" description="Helical" evidence="1">
    <location>
        <begin position="6"/>
        <end position="23"/>
    </location>
</feature>
<protein>
    <submittedName>
        <fullName evidence="2">Uncharacterized protein</fullName>
    </submittedName>
</protein>
<keyword evidence="1" id="KW-1133">Transmembrane helix</keyword>
<dbReference type="Proteomes" id="UP000028721">
    <property type="component" value="Unassembled WGS sequence"/>
</dbReference>
<reference evidence="2 3" key="1">
    <citation type="submission" date="2014-03" db="EMBL/GenBank/DDBJ databases">
        <title>Draft genome sequence of the Serratia grimesii strain a2.</title>
        <authorList>
            <person name="Toymentseva A."/>
            <person name="Kazakov S."/>
            <person name="Giliazeva A."/>
            <person name="Ismagilova R."/>
            <person name="Shah R."/>
            <person name="Sharipova M."/>
            <person name="Khaitlina S."/>
            <person name="Mardanova A."/>
        </authorList>
    </citation>
    <scope>NUCLEOTIDE SEQUENCE [LARGE SCALE GENOMIC DNA]</scope>
    <source>
        <strain evidence="2 3">A2</strain>
    </source>
</reference>
<keyword evidence="1" id="KW-0812">Transmembrane</keyword>
<evidence type="ECO:0000256" key="1">
    <source>
        <dbReference type="SAM" id="Phobius"/>
    </source>
</evidence>
<evidence type="ECO:0000313" key="2">
    <source>
        <dbReference type="EMBL" id="KFB89630.1"/>
    </source>
</evidence>
<keyword evidence="3" id="KW-1185">Reference proteome</keyword>
<feature type="transmembrane region" description="Helical" evidence="1">
    <location>
        <begin position="35"/>
        <end position="57"/>
    </location>
</feature>
<keyword evidence="1" id="KW-0472">Membrane</keyword>
<accession>A0ABR4UC72</accession>
<organism evidence="2 3">
    <name type="scientific">Serratia grimesii</name>
    <dbReference type="NCBI Taxonomy" id="82995"/>
    <lineage>
        <taxon>Bacteria</taxon>
        <taxon>Pseudomonadati</taxon>
        <taxon>Pseudomonadota</taxon>
        <taxon>Gammaproteobacteria</taxon>
        <taxon>Enterobacterales</taxon>
        <taxon>Yersiniaceae</taxon>
        <taxon>Serratia</taxon>
    </lineage>
</organism>